<feature type="transmembrane region" description="Helical" evidence="2">
    <location>
        <begin position="46"/>
        <end position="72"/>
    </location>
</feature>
<gene>
    <name evidence="3" type="ORF">HOLleu_05254</name>
</gene>
<reference evidence="3" key="1">
    <citation type="submission" date="2021-10" db="EMBL/GenBank/DDBJ databases">
        <title>Tropical sea cucumber genome reveals ecological adaptation and Cuvierian tubules defense mechanism.</title>
        <authorList>
            <person name="Chen T."/>
        </authorList>
    </citation>
    <scope>NUCLEOTIDE SEQUENCE</scope>
    <source>
        <strain evidence="3">Nanhai2018</strain>
        <tissue evidence="3">Muscle</tissue>
    </source>
</reference>
<dbReference type="Proteomes" id="UP001152320">
    <property type="component" value="Chromosome 2"/>
</dbReference>
<accession>A0A9Q1CKD9</accession>
<feature type="compositionally biased region" description="Polar residues" evidence="1">
    <location>
        <begin position="9"/>
        <end position="27"/>
    </location>
</feature>
<evidence type="ECO:0000313" key="4">
    <source>
        <dbReference type="Proteomes" id="UP001152320"/>
    </source>
</evidence>
<keyword evidence="2" id="KW-0472">Membrane</keyword>
<protein>
    <submittedName>
        <fullName evidence="3">Uncharacterized protein</fullName>
    </submittedName>
</protein>
<evidence type="ECO:0000256" key="2">
    <source>
        <dbReference type="SAM" id="Phobius"/>
    </source>
</evidence>
<evidence type="ECO:0000313" key="3">
    <source>
        <dbReference type="EMBL" id="KAJ8046551.1"/>
    </source>
</evidence>
<keyword evidence="4" id="KW-1185">Reference proteome</keyword>
<keyword evidence="2" id="KW-0812">Transmembrane</keyword>
<feature type="region of interest" description="Disordered" evidence="1">
    <location>
        <begin position="1"/>
        <end position="28"/>
    </location>
</feature>
<name>A0A9Q1CKD9_HOLLE</name>
<organism evidence="3 4">
    <name type="scientific">Holothuria leucospilota</name>
    <name type="common">Black long sea cucumber</name>
    <name type="synonym">Mertensiothuria leucospilota</name>
    <dbReference type="NCBI Taxonomy" id="206669"/>
    <lineage>
        <taxon>Eukaryota</taxon>
        <taxon>Metazoa</taxon>
        <taxon>Echinodermata</taxon>
        <taxon>Eleutherozoa</taxon>
        <taxon>Echinozoa</taxon>
        <taxon>Holothuroidea</taxon>
        <taxon>Aspidochirotacea</taxon>
        <taxon>Aspidochirotida</taxon>
        <taxon>Holothuriidae</taxon>
        <taxon>Holothuria</taxon>
    </lineage>
</organism>
<keyword evidence="2" id="KW-1133">Transmembrane helix</keyword>
<proteinExistence type="predicted"/>
<evidence type="ECO:0000256" key="1">
    <source>
        <dbReference type="SAM" id="MobiDB-lite"/>
    </source>
</evidence>
<sequence length="99" mass="11320">MAEKEFHSEASQPPSEVSEGIESSGNISVDEASDETLLALYYSGDIYVQMCWWLFYILLILCTAVWISWRLFGEEISEILLMQGYNPSEKSQQQEEKDG</sequence>
<dbReference type="AlphaFoldDB" id="A0A9Q1CKD9"/>
<comment type="caution">
    <text evidence="3">The sequence shown here is derived from an EMBL/GenBank/DDBJ whole genome shotgun (WGS) entry which is preliminary data.</text>
</comment>
<dbReference type="EMBL" id="JAIZAY010000002">
    <property type="protein sequence ID" value="KAJ8046551.1"/>
    <property type="molecule type" value="Genomic_DNA"/>
</dbReference>